<dbReference type="PROSITE" id="PS50222">
    <property type="entry name" value="EF_HAND_2"/>
    <property type="match status" value="2"/>
</dbReference>
<keyword evidence="2" id="KW-0560">Oxidoreductase</keyword>
<evidence type="ECO:0000256" key="1">
    <source>
        <dbReference type="ARBA" id="ARBA00022837"/>
    </source>
</evidence>
<dbReference type="InterPro" id="IPR017927">
    <property type="entry name" value="FAD-bd_FR_type"/>
</dbReference>
<dbReference type="PANTHER" id="PTHR11972">
    <property type="entry name" value="NADPH OXIDASE"/>
    <property type="match status" value="1"/>
</dbReference>
<sequence>MAMRVGQQAFLLPGGRRVDLRPLVAKGGTQQRASVLTPENKDRLLELFRCHMGKDEEIRADGFKAIVNCKNPFFAERMFRIFDTDNNGTISLTEFMNSMNQFATQDTNDKLRFLFRIYDLDDDGLIDRSELSQVLRECMRENGMNFSGEQIEDLTDALFEDAHLVDKNEITFEALKAQLSRHEGLLENFSIIIDKWLVAPKKPVKPTLLQRIAACRPHYCTLPYIRNNFTYVAFVWIFLLVNLALIIHRMVVLWDHPLGFLLVIAKCCGFVLLSSDLNKGKDLSYWEWMLTMKSEFGGLIPGIANVTGVVLMIIILVMVICSMPYIRKNGMFEVEFSVKEEANLVRCLWKCSARSPLDSPLAVSSSTSRSPDNPISSTTRASSPFYNLRLDFLQIFYWTHLLYVPYWVLLIFHGPNYWKWFVGPAVLFILEGIGRVIRKNDKTSISSGFLLPSKVTHLVVKRPPNMYFAPGDYLFVNIPVIAKYEWHPFTISSAPEQLDSIWLHIRGVGEWTNRLYDYFKEQQEQIQATDAKVRNGSLYNQVVRKALPLRKKSTKTPERALQSIKR</sequence>
<feature type="transmembrane region" description="Helical" evidence="4">
    <location>
        <begin position="418"/>
        <end position="437"/>
    </location>
</feature>
<evidence type="ECO:0000313" key="5">
    <source>
        <dbReference type="EMBL" id="CAD7234160.1"/>
    </source>
</evidence>
<feature type="compositionally biased region" description="Polar residues" evidence="3">
    <location>
        <begin position="362"/>
        <end position="379"/>
    </location>
</feature>
<keyword evidence="4" id="KW-0472">Membrane</keyword>
<dbReference type="SUPFAM" id="SSF63380">
    <property type="entry name" value="Riboflavin synthase domain-like"/>
    <property type="match status" value="1"/>
</dbReference>
<dbReference type="InterPro" id="IPR002048">
    <property type="entry name" value="EF_hand_dom"/>
</dbReference>
<dbReference type="Pfam" id="PF13405">
    <property type="entry name" value="EF-hand_6"/>
    <property type="match status" value="1"/>
</dbReference>
<feature type="transmembrane region" description="Helical" evidence="4">
    <location>
        <begin position="229"/>
        <end position="247"/>
    </location>
</feature>
<dbReference type="Pfam" id="PF00036">
    <property type="entry name" value="EF-hand_1"/>
    <property type="match status" value="1"/>
</dbReference>
<dbReference type="GO" id="GO:0005509">
    <property type="term" value="F:calcium ion binding"/>
    <property type="evidence" value="ECO:0007669"/>
    <property type="project" value="InterPro"/>
</dbReference>
<dbReference type="PANTHER" id="PTHR11972:SF58">
    <property type="entry name" value="NADPH OXIDASE 5"/>
    <property type="match status" value="1"/>
</dbReference>
<keyword evidence="4" id="KW-0812">Transmembrane</keyword>
<accession>A0A7R8ZW65</accession>
<evidence type="ECO:0000256" key="2">
    <source>
        <dbReference type="ARBA" id="ARBA00023002"/>
    </source>
</evidence>
<dbReference type="InterPro" id="IPR013112">
    <property type="entry name" value="FAD-bd_8"/>
</dbReference>
<evidence type="ECO:0000256" key="3">
    <source>
        <dbReference type="SAM" id="MobiDB-lite"/>
    </source>
</evidence>
<dbReference type="GO" id="GO:0016175">
    <property type="term" value="F:superoxide-generating NAD(P)H oxidase activity"/>
    <property type="evidence" value="ECO:0007669"/>
    <property type="project" value="TreeGrafter"/>
</dbReference>
<feature type="transmembrane region" description="Helical" evidence="4">
    <location>
        <begin position="298"/>
        <end position="321"/>
    </location>
</feature>
<keyword evidence="1" id="KW-0106">Calcium</keyword>
<evidence type="ECO:0000256" key="4">
    <source>
        <dbReference type="SAM" id="Phobius"/>
    </source>
</evidence>
<dbReference type="PRINTS" id="PR00450">
    <property type="entry name" value="RECOVERIN"/>
</dbReference>
<dbReference type="FunFam" id="1.10.238.10:FF:000258">
    <property type="entry name" value="NADPH oxidase, isoform B"/>
    <property type="match status" value="1"/>
</dbReference>
<dbReference type="FunFam" id="2.40.30.10:FF:000056">
    <property type="entry name" value="NADPH oxidase 5"/>
    <property type="match status" value="1"/>
</dbReference>
<reference evidence="5" key="1">
    <citation type="submission" date="2020-11" db="EMBL/GenBank/DDBJ databases">
        <authorList>
            <person name="Tran Van P."/>
        </authorList>
    </citation>
    <scope>NUCLEOTIDE SEQUENCE</scope>
</reference>
<dbReference type="PROSITE" id="PS51384">
    <property type="entry name" value="FAD_FR"/>
    <property type="match status" value="1"/>
</dbReference>
<dbReference type="GO" id="GO:0042554">
    <property type="term" value="P:superoxide anion generation"/>
    <property type="evidence" value="ECO:0007669"/>
    <property type="project" value="TreeGrafter"/>
</dbReference>
<protein>
    <submittedName>
        <fullName evidence="5">Uncharacterized protein</fullName>
    </submittedName>
</protein>
<name>A0A7R8ZW65_9CRUS</name>
<gene>
    <name evidence="5" type="ORF">CTOB1V02_LOCUS11977</name>
</gene>
<dbReference type="Gene3D" id="1.10.238.10">
    <property type="entry name" value="EF-hand"/>
    <property type="match status" value="1"/>
</dbReference>
<dbReference type="Gene3D" id="2.40.30.10">
    <property type="entry name" value="Translation factors"/>
    <property type="match status" value="1"/>
</dbReference>
<dbReference type="CDD" id="cd00051">
    <property type="entry name" value="EFh"/>
    <property type="match status" value="2"/>
</dbReference>
<dbReference type="AlphaFoldDB" id="A0A7R8ZW65"/>
<dbReference type="GO" id="GO:0043020">
    <property type="term" value="C:NADPH oxidase complex"/>
    <property type="evidence" value="ECO:0007669"/>
    <property type="project" value="TreeGrafter"/>
</dbReference>
<dbReference type="InterPro" id="IPR011992">
    <property type="entry name" value="EF-hand-dom_pair"/>
</dbReference>
<dbReference type="SUPFAM" id="SSF47473">
    <property type="entry name" value="EF-hand"/>
    <property type="match status" value="1"/>
</dbReference>
<organism evidence="5">
    <name type="scientific">Cyprideis torosa</name>
    <dbReference type="NCBI Taxonomy" id="163714"/>
    <lineage>
        <taxon>Eukaryota</taxon>
        <taxon>Metazoa</taxon>
        <taxon>Ecdysozoa</taxon>
        <taxon>Arthropoda</taxon>
        <taxon>Crustacea</taxon>
        <taxon>Oligostraca</taxon>
        <taxon>Ostracoda</taxon>
        <taxon>Podocopa</taxon>
        <taxon>Podocopida</taxon>
        <taxon>Cytherocopina</taxon>
        <taxon>Cytheroidea</taxon>
        <taxon>Cytherideidae</taxon>
        <taxon>Cyprideis</taxon>
    </lineage>
</organism>
<dbReference type="InterPro" id="IPR050369">
    <property type="entry name" value="RBOH/FRE"/>
</dbReference>
<dbReference type="OrthoDB" id="167398at2759"/>
<dbReference type="Pfam" id="PF08022">
    <property type="entry name" value="FAD_binding_8"/>
    <property type="match status" value="1"/>
</dbReference>
<proteinExistence type="predicted"/>
<dbReference type="PROSITE" id="PS00018">
    <property type="entry name" value="EF_HAND_1"/>
    <property type="match status" value="2"/>
</dbReference>
<dbReference type="SMART" id="SM00054">
    <property type="entry name" value="EFh"/>
    <property type="match status" value="2"/>
</dbReference>
<dbReference type="CDD" id="cd06186">
    <property type="entry name" value="NOX_Duox_like_FAD_NADP"/>
    <property type="match status" value="1"/>
</dbReference>
<dbReference type="InterPro" id="IPR018247">
    <property type="entry name" value="EF_Hand_1_Ca_BS"/>
</dbReference>
<dbReference type="GO" id="GO:0006952">
    <property type="term" value="P:defense response"/>
    <property type="evidence" value="ECO:0007669"/>
    <property type="project" value="TreeGrafter"/>
</dbReference>
<dbReference type="InterPro" id="IPR017938">
    <property type="entry name" value="Riboflavin_synthase-like_b-brl"/>
</dbReference>
<dbReference type="EMBL" id="OB667902">
    <property type="protein sequence ID" value="CAD7234160.1"/>
    <property type="molecule type" value="Genomic_DNA"/>
</dbReference>
<keyword evidence="4" id="KW-1133">Transmembrane helix</keyword>
<feature type="region of interest" description="Disordered" evidence="3">
    <location>
        <begin position="359"/>
        <end position="379"/>
    </location>
</feature>
<feature type="transmembrane region" description="Helical" evidence="4">
    <location>
        <begin position="395"/>
        <end position="412"/>
    </location>
</feature>